<keyword evidence="1" id="KW-0732">Signal</keyword>
<dbReference type="InterPro" id="IPR035986">
    <property type="entry name" value="PKD_dom_sf"/>
</dbReference>
<dbReference type="EMBL" id="QWGR01000006">
    <property type="protein sequence ID" value="RIJ47933.1"/>
    <property type="molecule type" value="Genomic_DNA"/>
</dbReference>
<dbReference type="InterPro" id="IPR013783">
    <property type="entry name" value="Ig-like_fold"/>
</dbReference>
<evidence type="ECO:0000259" key="2">
    <source>
        <dbReference type="PROSITE" id="PS50093"/>
    </source>
</evidence>
<feature type="signal peptide" evidence="1">
    <location>
        <begin position="1"/>
        <end position="18"/>
    </location>
</feature>
<reference evidence="3 4" key="1">
    <citation type="submission" date="2018-08" db="EMBL/GenBank/DDBJ databases">
        <title>Pallidiluteibacterium maritimus gen. nov., sp. nov., isolated from coastal sediment.</title>
        <authorList>
            <person name="Zhou L.Y."/>
        </authorList>
    </citation>
    <scope>NUCLEOTIDE SEQUENCE [LARGE SCALE GENOMIC DNA]</scope>
    <source>
        <strain evidence="3 4">XSD2</strain>
    </source>
</reference>
<keyword evidence="4" id="KW-1185">Reference proteome</keyword>
<evidence type="ECO:0000313" key="3">
    <source>
        <dbReference type="EMBL" id="RIJ47933.1"/>
    </source>
</evidence>
<dbReference type="CDD" id="cd00146">
    <property type="entry name" value="PKD"/>
    <property type="match status" value="1"/>
</dbReference>
<evidence type="ECO:0000256" key="1">
    <source>
        <dbReference type="SAM" id="SignalP"/>
    </source>
</evidence>
<protein>
    <submittedName>
        <fullName evidence="3">PKD domain-containing protein</fullName>
    </submittedName>
</protein>
<dbReference type="PROSITE" id="PS51257">
    <property type="entry name" value="PROKAR_LIPOPROTEIN"/>
    <property type="match status" value="1"/>
</dbReference>
<proteinExistence type="predicted"/>
<evidence type="ECO:0000313" key="4">
    <source>
        <dbReference type="Proteomes" id="UP000265926"/>
    </source>
</evidence>
<dbReference type="Gene3D" id="2.60.40.10">
    <property type="entry name" value="Immunoglobulins"/>
    <property type="match status" value="1"/>
</dbReference>
<gene>
    <name evidence="3" type="ORF">D1614_12460</name>
</gene>
<dbReference type="OrthoDB" id="9773938at2"/>
<accession>A0A399T1V8</accession>
<dbReference type="InterPro" id="IPR000601">
    <property type="entry name" value="PKD_dom"/>
</dbReference>
<comment type="caution">
    <text evidence="3">The sequence shown here is derived from an EMBL/GenBank/DDBJ whole genome shotgun (WGS) entry which is preliminary data.</text>
</comment>
<dbReference type="RefSeq" id="WP_147384193.1">
    <property type="nucleotide sequence ID" value="NZ_QWGR01000006.1"/>
</dbReference>
<feature type="domain" description="PKD" evidence="2">
    <location>
        <begin position="27"/>
        <end position="110"/>
    </location>
</feature>
<dbReference type="Pfam" id="PF18911">
    <property type="entry name" value="PKD_4"/>
    <property type="match status" value="1"/>
</dbReference>
<dbReference type="SMART" id="SM00089">
    <property type="entry name" value="PKD"/>
    <property type="match status" value="1"/>
</dbReference>
<dbReference type="SUPFAM" id="SSF63829">
    <property type="entry name" value="Calcium-dependent phosphotriesterase"/>
    <property type="match status" value="1"/>
</dbReference>
<dbReference type="PROSITE" id="PS50093">
    <property type="entry name" value="PKD"/>
    <property type="match status" value="1"/>
</dbReference>
<dbReference type="InterPro" id="IPR022409">
    <property type="entry name" value="PKD/Chitinase_dom"/>
</dbReference>
<name>A0A399T1V8_9BACT</name>
<organism evidence="3 4">
    <name type="scientific">Maribellus luteus</name>
    <dbReference type="NCBI Taxonomy" id="2305463"/>
    <lineage>
        <taxon>Bacteria</taxon>
        <taxon>Pseudomonadati</taxon>
        <taxon>Bacteroidota</taxon>
        <taxon>Bacteroidia</taxon>
        <taxon>Marinilabiliales</taxon>
        <taxon>Prolixibacteraceae</taxon>
        <taxon>Maribellus</taxon>
    </lineage>
</organism>
<sequence>MKNKLKILFFLAIAVAFASCSEDDSNTKAGFTFSPEENIQAGDTVFFTNTSIDAVTYQWSFGDTETSTEENPFHIYTEPGIYDVTLVATNGGVANTVTQKVNVAVDFGYIINYGSYNGAKSTIAAYNRYDDIVVNGYYTEVNGVSMTSNVQYAYNYKGNIYFMNNNADGISWVNNKTFEQTNNAITTDINKPRFCIGYGDYLYVSCWESDAIFNGDLTVSYIAKVDLRSNNVVSKISLHGGPEGLEIVNDKLYAALTFKDSVAILNLTNESVSYIETPARTTNFEKDNEGNLYVTLTRDWDDYVTQTGIGYINTATDQLEAIYNLDGVGTSYDNVMEPNADFSKLYVMSSVYDANYNVSGSIAVFDVESKSFESENLVDGISAINGVDFYDNKVFCFISESVTGNGKAITYSEDGTKLKEYNTGIAPFMLLASE</sequence>
<feature type="chain" id="PRO_5017437592" evidence="1">
    <location>
        <begin position="19"/>
        <end position="434"/>
    </location>
</feature>
<dbReference type="Gene3D" id="2.130.10.10">
    <property type="entry name" value="YVTN repeat-like/Quinoprotein amine dehydrogenase"/>
    <property type="match status" value="1"/>
</dbReference>
<dbReference type="SUPFAM" id="SSF49299">
    <property type="entry name" value="PKD domain"/>
    <property type="match status" value="1"/>
</dbReference>
<dbReference type="InterPro" id="IPR015943">
    <property type="entry name" value="WD40/YVTN_repeat-like_dom_sf"/>
</dbReference>
<dbReference type="AlphaFoldDB" id="A0A399T1V8"/>
<dbReference type="Proteomes" id="UP000265926">
    <property type="component" value="Unassembled WGS sequence"/>
</dbReference>